<feature type="domain" description="ABC3 transporter permease C-terminal" evidence="8">
    <location>
        <begin position="106"/>
        <end position="217"/>
    </location>
</feature>
<dbReference type="InterPro" id="IPR003838">
    <property type="entry name" value="ABC3_permease_C"/>
</dbReference>
<keyword evidence="10" id="KW-0067">ATP-binding</keyword>
<comment type="subcellular location">
    <subcellularLocation>
        <location evidence="1">Cell membrane</location>
        <topology evidence="1">Multi-pass membrane protein</topology>
    </subcellularLocation>
</comment>
<evidence type="ECO:0000256" key="3">
    <source>
        <dbReference type="ARBA" id="ARBA00022692"/>
    </source>
</evidence>
<keyword evidence="10" id="KW-0547">Nucleotide-binding</keyword>
<evidence type="ECO:0000259" key="8">
    <source>
        <dbReference type="Pfam" id="PF02687"/>
    </source>
</evidence>
<dbReference type="EMBL" id="VSSQ01062927">
    <property type="protein sequence ID" value="MPN16030.1"/>
    <property type="molecule type" value="Genomic_DNA"/>
</dbReference>
<proteinExistence type="inferred from homology"/>
<dbReference type="EC" id="3.6.3.-" evidence="10"/>
<accession>A0A645FPX8</accession>
<dbReference type="InterPro" id="IPR025857">
    <property type="entry name" value="MacB_PCD"/>
</dbReference>
<evidence type="ECO:0000259" key="9">
    <source>
        <dbReference type="Pfam" id="PF12704"/>
    </source>
</evidence>
<evidence type="ECO:0000256" key="4">
    <source>
        <dbReference type="ARBA" id="ARBA00022989"/>
    </source>
</evidence>
<dbReference type="Pfam" id="PF12704">
    <property type="entry name" value="MacB_PCD"/>
    <property type="match status" value="1"/>
</dbReference>
<evidence type="ECO:0000256" key="7">
    <source>
        <dbReference type="SAM" id="Phobius"/>
    </source>
</evidence>
<evidence type="ECO:0000256" key="1">
    <source>
        <dbReference type="ARBA" id="ARBA00004651"/>
    </source>
</evidence>
<feature type="domain" description="MacB-like periplasmic core" evidence="9">
    <location>
        <begin position="2"/>
        <end position="69"/>
    </location>
</feature>
<keyword evidence="5 7" id="KW-0472">Membrane</keyword>
<feature type="transmembrane region" description="Helical" evidence="7">
    <location>
        <begin position="99"/>
        <end position="124"/>
    </location>
</feature>
<dbReference type="GO" id="GO:0022857">
    <property type="term" value="F:transmembrane transporter activity"/>
    <property type="evidence" value="ECO:0007669"/>
    <property type="project" value="TreeGrafter"/>
</dbReference>
<name>A0A645FPX8_9ZZZZ</name>
<dbReference type="AlphaFoldDB" id="A0A645FPX8"/>
<keyword evidence="3 7" id="KW-0812">Transmembrane</keyword>
<dbReference type="PANTHER" id="PTHR30572">
    <property type="entry name" value="MEMBRANE COMPONENT OF TRANSPORTER-RELATED"/>
    <property type="match status" value="1"/>
</dbReference>
<dbReference type="GO" id="GO:0016787">
    <property type="term" value="F:hydrolase activity"/>
    <property type="evidence" value="ECO:0007669"/>
    <property type="project" value="UniProtKB-KW"/>
</dbReference>
<protein>
    <submittedName>
        <fullName evidence="10">Macrolide export ATP-binding/permease protein MacB</fullName>
        <ecNumber evidence="10">3.6.3.-</ecNumber>
    </submittedName>
</protein>
<evidence type="ECO:0000256" key="6">
    <source>
        <dbReference type="ARBA" id="ARBA00038076"/>
    </source>
</evidence>
<dbReference type="GO" id="GO:0005524">
    <property type="term" value="F:ATP binding"/>
    <property type="evidence" value="ECO:0007669"/>
    <property type="project" value="UniProtKB-KW"/>
</dbReference>
<dbReference type="Pfam" id="PF02687">
    <property type="entry name" value="FtsX"/>
    <property type="match status" value="1"/>
</dbReference>
<evidence type="ECO:0000313" key="10">
    <source>
        <dbReference type="EMBL" id="MPN16030.1"/>
    </source>
</evidence>
<gene>
    <name evidence="10" type="primary">macB_98</name>
    <name evidence="10" type="ORF">SDC9_163368</name>
</gene>
<evidence type="ECO:0000256" key="2">
    <source>
        <dbReference type="ARBA" id="ARBA00022475"/>
    </source>
</evidence>
<dbReference type="GO" id="GO:0005886">
    <property type="term" value="C:plasma membrane"/>
    <property type="evidence" value="ECO:0007669"/>
    <property type="project" value="UniProtKB-SubCell"/>
</dbReference>
<feature type="transmembrane region" description="Helical" evidence="7">
    <location>
        <begin position="145"/>
        <end position="170"/>
    </location>
</feature>
<keyword evidence="10" id="KW-0378">Hydrolase</keyword>
<dbReference type="PANTHER" id="PTHR30572:SF4">
    <property type="entry name" value="ABC TRANSPORTER PERMEASE YTRF"/>
    <property type="match status" value="1"/>
</dbReference>
<keyword evidence="2" id="KW-1003">Cell membrane</keyword>
<organism evidence="10">
    <name type="scientific">bioreactor metagenome</name>
    <dbReference type="NCBI Taxonomy" id="1076179"/>
    <lineage>
        <taxon>unclassified sequences</taxon>
        <taxon>metagenomes</taxon>
        <taxon>ecological metagenomes</taxon>
    </lineage>
</organism>
<reference evidence="10" key="1">
    <citation type="submission" date="2019-08" db="EMBL/GenBank/DDBJ databases">
        <authorList>
            <person name="Kucharzyk K."/>
            <person name="Murdoch R.W."/>
            <person name="Higgins S."/>
            <person name="Loffler F."/>
        </authorList>
    </citation>
    <scope>NUCLEOTIDE SEQUENCE</scope>
</reference>
<comment type="similarity">
    <text evidence="6">Belongs to the ABC-4 integral membrane protein family.</text>
</comment>
<evidence type="ECO:0000256" key="5">
    <source>
        <dbReference type="ARBA" id="ARBA00023136"/>
    </source>
</evidence>
<sequence length="224" mass="23359">MQIDGKNYEIVGVLEEMGSVQSGISPDNAVYLPYSTCVKHILGSSAEPTIAAVAQEVDKVELAMANIEAILRENYPTASFDVDDAGSAMEAATQSANTLAAMLLAVASIVFIVGGIGIMNVFFVSVKERTGEIGLLKAIGCSKRVILMEFLLEAASISVLGGAVGVGVSYAILPLVEMLGTTAVPSVKGAVLALLFAVLTGTVFGFYPAWKASRLNPIQALNEE</sequence>
<comment type="caution">
    <text evidence="10">The sequence shown here is derived from an EMBL/GenBank/DDBJ whole genome shotgun (WGS) entry which is preliminary data.</text>
</comment>
<dbReference type="InterPro" id="IPR050250">
    <property type="entry name" value="Macrolide_Exporter_MacB"/>
</dbReference>
<keyword evidence="4 7" id="KW-1133">Transmembrane helix</keyword>
<feature type="transmembrane region" description="Helical" evidence="7">
    <location>
        <begin position="190"/>
        <end position="210"/>
    </location>
</feature>